<protein>
    <submittedName>
        <fullName evidence="8">Glucose-methanol-choline (GMC) oxidoreductase:NAD binding site</fullName>
    </submittedName>
</protein>
<keyword evidence="5" id="KW-0560">Oxidoreductase</keyword>
<dbReference type="EMBL" id="JNAH01000002">
    <property type="protein sequence ID" value="KGF89031.1"/>
    <property type="molecule type" value="Genomic_DNA"/>
</dbReference>
<dbReference type="Gene3D" id="3.50.50.60">
    <property type="entry name" value="FAD/NAD(P)-binding domain"/>
    <property type="match status" value="2"/>
</dbReference>
<evidence type="ECO:0000256" key="4">
    <source>
        <dbReference type="ARBA" id="ARBA00022827"/>
    </source>
</evidence>
<dbReference type="STRING" id="59925.EU91_0145"/>
<sequence length="546" mass="60804">MDISPYDAIVVGSGATGGIAALTLAEQGIKVLVIEAGPRIKRHEASNYEPKSTFKRLSGVLTKKHANQSQHPGYWKNNPDLYSNELKHPYEFPKKKPFLWTQGKHYGGRSLTWGGITLRLSSEDFHPAKQDGFGPNWPISYDELSPHYDFIESFCGIYGRKDDIKEVPNGTYIGEIPLTENETIFGSKVKSKLNYPFIQSRGFDRNSSVKDKKWPNSSSVGTTLKKALETGNVQIISNHLVESFEINKLTELASKLTIVNLDNGCKKELNCDLILLCASTISTLRILLNSEYKSNSSGFKDNSGKLGKYLMDHISICRFFSVPKTKNSGKILDNPPDLSGAGSFFIPFGSNLPKIDGINFHRGYGIWGAIDRLGIPKFLQKDTNSSIGFLIAHGEVLPREKNLVSLSRKTDEWGIPIPHIEFEWSENELNMSKHMENTIRKSIKAANGEIKNINELINIPLGSFFTKNLIALSDSPPPPGYYIHEVGGAPMGTNEENSVVDKFNRLWSCKNVLVLDGACWPTSSWQSPTLTMMALSRRACLNIKKT</sequence>
<dbReference type="Pfam" id="PF05199">
    <property type="entry name" value="GMC_oxred_C"/>
    <property type="match status" value="1"/>
</dbReference>
<proteinExistence type="inferred from homology"/>
<comment type="similarity">
    <text evidence="2">Belongs to the GMC oxidoreductase family.</text>
</comment>
<evidence type="ECO:0000313" key="9">
    <source>
        <dbReference type="Proteomes" id="UP000030598"/>
    </source>
</evidence>
<dbReference type="RefSeq" id="WP_032523775.1">
    <property type="nucleotide sequence ID" value="NZ_CP138934.1"/>
</dbReference>
<dbReference type="SUPFAM" id="SSF51905">
    <property type="entry name" value="FAD/NAD(P)-binding domain"/>
    <property type="match status" value="1"/>
</dbReference>
<gene>
    <name evidence="8" type="ORF">EU91_0145</name>
</gene>
<dbReference type="InterPro" id="IPR036188">
    <property type="entry name" value="FAD/NAD-bd_sf"/>
</dbReference>
<dbReference type="GO" id="GO:0016614">
    <property type="term" value="F:oxidoreductase activity, acting on CH-OH group of donors"/>
    <property type="evidence" value="ECO:0007669"/>
    <property type="project" value="InterPro"/>
</dbReference>
<feature type="domain" description="FAD-dependent oxidoreductase 2 FAD-binding" evidence="6">
    <location>
        <begin position="7"/>
        <end position="40"/>
    </location>
</feature>
<evidence type="ECO:0000256" key="5">
    <source>
        <dbReference type="ARBA" id="ARBA00023002"/>
    </source>
</evidence>
<dbReference type="AlphaFoldDB" id="A0A0A1ZKL3"/>
<reference evidence="9" key="1">
    <citation type="journal article" date="2014" name="Sci. Data">
        <title>Genomes of diverse isolates of the marine cyanobacterium Prochlorococcus.</title>
        <authorList>
            <person name="Biller S."/>
            <person name="Berube P."/>
            <person name="Thompson J."/>
            <person name="Kelly L."/>
            <person name="Roggensack S."/>
            <person name="Awad L."/>
            <person name="Roache-Johnson K."/>
            <person name="Ding H."/>
            <person name="Giovannoni S.J."/>
            <person name="Moore L.R."/>
            <person name="Chisholm S.W."/>
        </authorList>
    </citation>
    <scope>NUCLEOTIDE SEQUENCE [LARGE SCALE GENOMIC DNA]</scope>
    <source>
        <strain evidence="9">GP2</strain>
    </source>
</reference>
<feature type="domain" description="Glucose-methanol-choline oxidoreductase C-terminal" evidence="7">
    <location>
        <begin position="398"/>
        <end position="535"/>
    </location>
</feature>
<comment type="cofactor">
    <cofactor evidence="1">
        <name>FAD</name>
        <dbReference type="ChEBI" id="CHEBI:57692"/>
    </cofactor>
</comment>
<dbReference type="eggNOG" id="COG2303">
    <property type="taxonomic scope" value="Bacteria"/>
</dbReference>
<evidence type="ECO:0000259" key="6">
    <source>
        <dbReference type="Pfam" id="PF00890"/>
    </source>
</evidence>
<dbReference type="Pfam" id="PF00890">
    <property type="entry name" value="FAD_binding_2"/>
    <property type="match status" value="1"/>
</dbReference>
<comment type="caution">
    <text evidence="8">The sequence shown here is derived from an EMBL/GenBank/DDBJ whole genome shotgun (WGS) entry which is preliminary data.</text>
</comment>
<dbReference type="PANTHER" id="PTHR42784:SF1">
    <property type="entry name" value="PYRANOSE 2-OXIDASE"/>
    <property type="match status" value="1"/>
</dbReference>
<evidence type="ECO:0000256" key="3">
    <source>
        <dbReference type="ARBA" id="ARBA00022630"/>
    </source>
</evidence>
<dbReference type="InterPro" id="IPR003953">
    <property type="entry name" value="FAD-dep_OxRdtase_2_FAD-bd"/>
</dbReference>
<evidence type="ECO:0000256" key="2">
    <source>
        <dbReference type="ARBA" id="ARBA00010790"/>
    </source>
</evidence>
<evidence type="ECO:0000259" key="7">
    <source>
        <dbReference type="Pfam" id="PF05199"/>
    </source>
</evidence>
<dbReference type="PANTHER" id="PTHR42784">
    <property type="entry name" value="PYRANOSE 2-OXIDASE"/>
    <property type="match status" value="1"/>
</dbReference>
<keyword evidence="3" id="KW-0285">Flavoprotein</keyword>
<dbReference type="OrthoDB" id="9787779at2"/>
<dbReference type="SUPFAM" id="SSF54373">
    <property type="entry name" value="FAD-linked reductases, C-terminal domain"/>
    <property type="match status" value="1"/>
</dbReference>
<name>A0A0A1ZKL3_PROMR</name>
<dbReference type="InterPro" id="IPR007867">
    <property type="entry name" value="GMC_OxRtase_C"/>
</dbReference>
<organism evidence="8 9">
    <name type="scientific">Prochlorococcus marinus str. GP2</name>
    <dbReference type="NCBI Taxonomy" id="59925"/>
    <lineage>
        <taxon>Bacteria</taxon>
        <taxon>Bacillati</taxon>
        <taxon>Cyanobacteriota</taxon>
        <taxon>Cyanophyceae</taxon>
        <taxon>Synechococcales</taxon>
        <taxon>Prochlorococcaceae</taxon>
        <taxon>Prochlorococcus</taxon>
    </lineage>
</organism>
<evidence type="ECO:0000313" key="8">
    <source>
        <dbReference type="EMBL" id="KGF89031.1"/>
    </source>
</evidence>
<dbReference type="InterPro" id="IPR051473">
    <property type="entry name" value="P2Ox-like"/>
</dbReference>
<dbReference type="Proteomes" id="UP000030598">
    <property type="component" value="Unassembled WGS sequence"/>
</dbReference>
<accession>A0A0A1ZKL3</accession>
<evidence type="ECO:0000256" key="1">
    <source>
        <dbReference type="ARBA" id="ARBA00001974"/>
    </source>
</evidence>
<keyword evidence="4" id="KW-0274">FAD</keyword>